<protein>
    <submittedName>
        <fullName evidence="1">Uncharacterized protein</fullName>
    </submittedName>
</protein>
<reference evidence="1" key="1">
    <citation type="journal article" date="2014" name="Front. Microbiol.">
        <title>High frequency of phylogenetically diverse reductive dehalogenase-homologous genes in deep subseafloor sedimentary metagenomes.</title>
        <authorList>
            <person name="Kawai M."/>
            <person name="Futagami T."/>
            <person name="Toyoda A."/>
            <person name="Takaki Y."/>
            <person name="Nishi S."/>
            <person name="Hori S."/>
            <person name="Arai W."/>
            <person name="Tsubouchi T."/>
            <person name="Morono Y."/>
            <person name="Uchiyama I."/>
            <person name="Ito T."/>
            <person name="Fujiyama A."/>
            <person name="Inagaki F."/>
            <person name="Takami H."/>
        </authorList>
    </citation>
    <scope>NUCLEOTIDE SEQUENCE</scope>
    <source>
        <strain evidence="1">Expedition CK06-06</strain>
    </source>
</reference>
<sequence length="101" mass="10909">DLDPAVMSGNVIAVTVLNGPHFEYRSRDLSPVDQLNQNRQFPGDPKGTLSKRTAHVVSKEVISKCDAMADLHAGDIGEDADAWVIAGKGGGDENEKMEKYI</sequence>
<dbReference type="GO" id="GO:0046872">
    <property type="term" value="F:metal ion binding"/>
    <property type="evidence" value="ECO:0007669"/>
    <property type="project" value="UniProtKB-KW"/>
</dbReference>
<proteinExistence type="predicted"/>
<dbReference type="AlphaFoldDB" id="X1CH23"/>
<comment type="caution">
    <text evidence="1">The sequence shown here is derived from an EMBL/GenBank/DDBJ whole genome shotgun (WGS) entry which is preliminary data.</text>
</comment>
<accession>X1CH23</accession>
<gene>
    <name evidence="1" type="ORF">S01H4_26271</name>
</gene>
<dbReference type="InterPro" id="IPR053138">
    <property type="entry name" value="N-alpha-Ac-DABA_deacetylase"/>
</dbReference>
<name>X1CH23_9ZZZZ</name>
<dbReference type="EMBL" id="BART01012643">
    <property type="protein sequence ID" value="GAG83521.1"/>
    <property type="molecule type" value="Genomic_DNA"/>
</dbReference>
<dbReference type="PANTHER" id="PTHR37326">
    <property type="entry name" value="BLL3975 PROTEIN"/>
    <property type="match status" value="1"/>
</dbReference>
<dbReference type="GO" id="GO:0016788">
    <property type="term" value="F:hydrolase activity, acting on ester bonds"/>
    <property type="evidence" value="ECO:0007669"/>
    <property type="project" value="InterPro"/>
</dbReference>
<evidence type="ECO:0000313" key="1">
    <source>
        <dbReference type="EMBL" id="GAG83521.1"/>
    </source>
</evidence>
<dbReference type="Gene3D" id="3.40.630.10">
    <property type="entry name" value="Zn peptidases"/>
    <property type="match status" value="1"/>
</dbReference>
<organism evidence="1">
    <name type="scientific">marine sediment metagenome</name>
    <dbReference type="NCBI Taxonomy" id="412755"/>
    <lineage>
        <taxon>unclassified sequences</taxon>
        <taxon>metagenomes</taxon>
        <taxon>ecological metagenomes</taxon>
    </lineage>
</organism>
<dbReference type="SUPFAM" id="SSF53187">
    <property type="entry name" value="Zn-dependent exopeptidases"/>
    <property type="match status" value="1"/>
</dbReference>
<feature type="non-terminal residue" evidence="1">
    <location>
        <position position="1"/>
    </location>
</feature>
<dbReference type="PANTHER" id="PTHR37326:SF1">
    <property type="entry name" value="BLL3975 PROTEIN"/>
    <property type="match status" value="1"/>
</dbReference>